<dbReference type="GO" id="GO:0005730">
    <property type="term" value="C:nucleolus"/>
    <property type="evidence" value="ECO:0007669"/>
    <property type="project" value="InterPro"/>
</dbReference>
<dbReference type="AlphaFoldDB" id="A0A7R8ZIP0"/>
<organism evidence="3">
    <name type="scientific">Cyprideis torosa</name>
    <dbReference type="NCBI Taxonomy" id="163714"/>
    <lineage>
        <taxon>Eukaryota</taxon>
        <taxon>Metazoa</taxon>
        <taxon>Ecdysozoa</taxon>
        <taxon>Arthropoda</taxon>
        <taxon>Crustacea</taxon>
        <taxon>Oligostraca</taxon>
        <taxon>Ostracoda</taxon>
        <taxon>Podocopa</taxon>
        <taxon>Podocopida</taxon>
        <taxon>Cytherocopina</taxon>
        <taxon>Cytheroidea</taxon>
        <taxon>Cytherideidae</taxon>
        <taxon>Cyprideis</taxon>
    </lineage>
</organism>
<accession>A0A7R8ZIP0</accession>
<comment type="subcellular location">
    <subcellularLocation>
        <location evidence="1">Nucleus</location>
    </subcellularLocation>
</comment>
<dbReference type="GO" id="GO:0006355">
    <property type="term" value="P:regulation of DNA-templated transcription"/>
    <property type="evidence" value="ECO:0007669"/>
    <property type="project" value="InterPro"/>
</dbReference>
<gene>
    <name evidence="3" type="ORF">CTOB1V02_LOCUS3153</name>
</gene>
<dbReference type="Pfam" id="PF04931">
    <property type="entry name" value="DNA_pol_phi"/>
    <property type="match status" value="1"/>
</dbReference>
<evidence type="ECO:0000256" key="2">
    <source>
        <dbReference type="ARBA" id="ARBA00023242"/>
    </source>
</evidence>
<dbReference type="GO" id="GO:0003677">
    <property type="term" value="F:DNA binding"/>
    <property type="evidence" value="ECO:0007669"/>
    <property type="project" value="InterPro"/>
</dbReference>
<keyword evidence="2" id="KW-0539">Nucleus</keyword>
<protein>
    <submittedName>
        <fullName evidence="3">Uncharacterized protein</fullName>
    </submittedName>
</protein>
<dbReference type="OrthoDB" id="6359128at2759"/>
<sequence length="431" mass="46932">MEEEVVSEQERVRNVEPRVLDLFWKLAEFPDSVRVSAAVSLVNIVIQKQRLSKDGSLSREADYCLKRLIRGLASSRASARLGFFACLEGFLSRVHDVDAPFTLDTISEEFRLPKNASKSEKTEAQIGKVLAITALIRSGSLFREARPGCSKTLKECVEVIISNLLMLGLKKHFLDILTSSAMAQLVEKAPEEELGQIVIPALKACVEANKSGSSPLLLWPVLLASERLPGGVSVELLSSCGLEGRSAFSEENCGVVGQAIMATSDSLPAAVHPFCSVAIRMFCERGLIVPLWTSGILSAINEDSRANKGSALPRHKAQLLLHLFAMAVEHVKKATEFTALLLPPLLPLLLSTAHHARSSSPGKPLPQGAERAALNALCRRFSAPDNPTTEKARRKVLKMLLTPPDGRVDLDALLASNMKPLFLEGDWEHIP</sequence>
<evidence type="ECO:0000256" key="1">
    <source>
        <dbReference type="ARBA" id="ARBA00004123"/>
    </source>
</evidence>
<evidence type="ECO:0000313" key="3">
    <source>
        <dbReference type="EMBL" id="CAD7225207.1"/>
    </source>
</evidence>
<dbReference type="PANTHER" id="PTHR13213:SF2">
    <property type="entry name" value="MYB-BINDING PROTEIN 1A"/>
    <property type="match status" value="1"/>
</dbReference>
<dbReference type="EMBL" id="OB660524">
    <property type="protein sequence ID" value="CAD7225207.1"/>
    <property type="molecule type" value="Genomic_DNA"/>
</dbReference>
<name>A0A7R8ZIP0_9CRUS</name>
<dbReference type="InterPro" id="IPR007015">
    <property type="entry name" value="DNA_pol_V/MYBBP1A"/>
</dbReference>
<reference evidence="3" key="1">
    <citation type="submission" date="2020-11" db="EMBL/GenBank/DDBJ databases">
        <authorList>
            <person name="Tran Van P."/>
        </authorList>
    </citation>
    <scope>NUCLEOTIDE SEQUENCE</scope>
</reference>
<proteinExistence type="predicted"/>
<dbReference type="PANTHER" id="PTHR13213">
    <property type="entry name" value="MYB-BINDING PROTEIN 1A FAMILY MEMBER"/>
    <property type="match status" value="1"/>
</dbReference>